<organism evidence="3 4">
    <name type="scientific">Tripterygium wilfordii</name>
    <name type="common">Thunder God vine</name>
    <dbReference type="NCBI Taxonomy" id="458696"/>
    <lineage>
        <taxon>Eukaryota</taxon>
        <taxon>Viridiplantae</taxon>
        <taxon>Streptophyta</taxon>
        <taxon>Embryophyta</taxon>
        <taxon>Tracheophyta</taxon>
        <taxon>Spermatophyta</taxon>
        <taxon>Magnoliopsida</taxon>
        <taxon>eudicotyledons</taxon>
        <taxon>Gunneridae</taxon>
        <taxon>Pentapetalae</taxon>
        <taxon>rosids</taxon>
        <taxon>fabids</taxon>
        <taxon>Celastrales</taxon>
        <taxon>Celastraceae</taxon>
        <taxon>Tripterygium</taxon>
    </lineage>
</organism>
<comment type="caution">
    <text evidence="3">The sequence shown here is derived from an EMBL/GenBank/DDBJ whole genome shotgun (WGS) entry which is preliminary data.</text>
</comment>
<evidence type="ECO:0008006" key="5">
    <source>
        <dbReference type="Google" id="ProtNLM"/>
    </source>
</evidence>
<gene>
    <name evidence="3" type="ORF">HS088_TW15G01313</name>
</gene>
<keyword evidence="1" id="KW-0175">Coiled coil</keyword>
<dbReference type="Proteomes" id="UP000593562">
    <property type="component" value="Unassembled WGS sequence"/>
</dbReference>
<dbReference type="PANTHER" id="PTHR35468">
    <property type="entry name" value="MYOSIN-LIKE PROTEIN"/>
    <property type="match status" value="1"/>
</dbReference>
<feature type="region of interest" description="Disordered" evidence="2">
    <location>
        <begin position="1"/>
        <end position="48"/>
    </location>
</feature>
<feature type="compositionally biased region" description="Basic residues" evidence="2">
    <location>
        <begin position="22"/>
        <end position="32"/>
    </location>
</feature>
<dbReference type="AlphaFoldDB" id="A0A7J7CNZ6"/>
<dbReference type="FunCoup" id="A0A7J7CNZ6">
    <property type="interactions" value="332"/>
</dbReference>
<evidence type="ECO:0000313" key="3">
    <source>
        <dbReference type="EMBL" id="KAF5735797.1"/>
    </source>
</evidence>
<protein>
    <recommendedName>
        <fullName evidence="5">Myosin-related</fullName>
    </recommendedName>
</protein>
<feature type="region of interest" description="Disordered" evidence="2">
    <location>
        <begin position="72"/>
        <end position="93"/>
    </location>
</feature>
<dbReference type="InParanoid" id="A0A7J7CNZ6"/>
<feature type="compositionally biased region" description="Basic and acidic residues" evidence="2">
    <location>
        <begin position="81"/>
        <end position="93"/>
    </location>
</feature>
<feature type="coiled-coil region" evidence="1">
    <location>
        <begin position="118"/>
        <end position="180"/>
    </location>
</feature>
<evidence type="ECO:0000256" key="1">
    <source>
        <dbReference type="SAM" id="Coils"/>
    </source>
</evidence>
<evidence type="ECO:0000313" key="4">
    <source>
        <dbReference type="Proteomes" id="UP000593562"/>
    </source>
</evidence>
<feature type="region of interest" description="Disordered" evidence="2">
    <location>
        <begin position="417"/>
        <end position="437"/>
    </location>
</feature>
<name>A0A7J7CNZ6_TRIWF</name>
<evidence type="ECO:0000256" key="2">
    <source>
        <dbReference type="SAM" id="MobiDB-lite"/>
    </source>
</evidence>
<dbReference type="PANTHER" id="PTHR35468:SF1">
    <property type="entry name" value="MYOSIN-LIKE PROTEIN"/>
    <property type="match status" value="1"/>
</dbReference>
<reference evidence="3 4" key="1">
    <citation type="journal article" date="2020" name="Nat. Commun.">
        <title>Genome of Tripterygium wilfordii and identification of cytochrome P450 involved in triptolide biosynthesis.</title>
        <authorList>
            <person name="Tu L."/>
            <person name="Su P."/>
            <person name="Zhang Z."/>
            <person name="Gao L."/>
            <person name="Wang J."/>
            <person name="Hu T."/>
            <person name="Zhou J."/>
            <person name="Zhang Y."/>
            <person name="Zhao Y."/>
            <person name="Liu Y."/>
            <person name="Song Y."/>
            <person name="Tong Y."/>
            <person name="Lu Y."/>
            <person name="Yang J."/>
            <person name="Xu C."/>
            <person name="Jia M."/>
            <person name="Peters R.J."/>
            <person name="Huang L."/>
            <person name="Gao W."/>
        </authorList>
    </citation>
    <scope>NUCLEOTIDE SEQUENCE [LARGE SCALE GENOMIC DNA]</scope>
    <source>
        <strain evidence="4">cv. XIE 37</strain>
        <tissue evidence="3">Leaf</tissue>
    </source>
</reference>
<accession>A0A7J7CNZ6</accession>
<dbReference type="EMBL" id="JAAARO010000015">
    <property type="protein sequence ID" value="KAF5735797.1"/>
    <property type="molecule type" value="Genomic_DNA"/>
</dbReference>
<feature type="region of interest" description="Disordered" evidence="2">
    <location>
        <begin position="453"/>
        <end position="499"/>
    </location>
</feature>
<sequence>MSTTMAIRRSKWQYPPAPRIIHFPRRPRRKPTKSTPAKPTLQRDRRGKLETLFDQEREFARGVVPIVLVSGRGGGGGGEDCEGRRERVEERKSSSVGVEEEKWRFQAEMLRAECNLLRMEKEIAVKKMERRRVQIERTLRSTVQTLLSGREEICEGKNPSIVLEEEIRHLAGKLQKLQRDSGHKDFEVRNCRNFDKKASLLQRQLKEFGDTSEEICVKEIREMAEASLSIKAQCSVDESFSNTNTNCNSPQMEILRKKMEGLSKGILLERMEEEYGSMLHTANSSTANSASNSKRIELPDKSFTSIRHPYKEIVPKEEKVCSGRCKAIVRRIVEQVRAETEQWSQLQEMLGQVRDEMEELQVSRDFWEDRALDSDYEIQTLHSAVQKWRERALSSEAKTNELQAQLSILHEEAEKLRTKQNTKPAMSKISPPCPRDAQNEMEKRVLVCQLKENHHPNSNGDRQKQKGVFNDGRRKAHTSTSRLAAPKRSPFRDIGNSSPLVRQNSRAVFPLHCPLPSTTDNSY</sequence>
<keyword evidence="4" id="KW-1185">Reference proteome</keyword>
<dbReference type="OrthoDB" id="1921697at2759"/>
<proteinExistence type="predicted"/>